<gene>
    <name evidence="3" type="ORF">SLS62_008064</name>
</gene>
<dbReference type="PANTHER" id="PTHR12286:SF5">
    <property type="entry name" value="SACCHAROPINE DEHYDROGENASE-LIKE OXIDOREDUCTASE"/>
    <property type="match status" value="1"/>
</dbReference>
<dbReference type="InterPro" id="IPR051276">
    <property type="entry name" value="Saccharopine_DH-like_oxidrdct"/>
</dbReference>
<comment type="similarity">
    <text evidence="1">Belongs to the saccharopine dehydrogenase family.</text>
</comment>
<dbReference type="InterPro" id="IPR005097">
    <property type="entry name" value="Sacchrp_dh_NADP-bd"/>
</dbReference>
<evidence type="ECO:0000256" key="1">
    <source>
        <dbReference type="ARBA" id="ARBA00038048"/>
    </source>
</evidence>
<accession>A0AAN9ULS2</accession>
<dbReference type="GO" id="GO:0005811">
    <property type="term" value="C:lipid droplet"/>
    <property type="evidence" value="ECO:0007669"/>
    <property type="project" value="TreeGrafter"/>
</dbReference>
<protein>
    <recommendedName>
        <fullName evidence="2">Saccharopine dehydrogenase NADP binding domain-containing protein</fullName>
    </recommendedName>
</protein>
<dbReference type="GO" id="GO:0005886">
    <property type="term" value="C:plasma membrane"/>
    <property type="evidence" value="ECO:0007669"/>
    <property type="project" value="TreeGrafter"/>
</dbReference>
<dbReference type="GO" id="GO:0005739">
    <property type="term" value="C:mitochondrion"/>
    <property type="evidence" value="ECO:0007669"/>
    <property type="project" value="TreeGrafter"/>
</dbReference>
<dbReference type="AlphaFoldDB" id="A0AAN9ULS2"/>
<keyword evidence="4" id="KW-1185">Reference proteome</keyword>
<dbReference type="GO" id="GO:0009247">
    <property type="term" value="P:glycolipid biosynthetic process"/>
    <property type="evidence" value="ECO:0007669"/>
    <property type="project" value="TreeGrafter"/>
</dbReference>
<evidence type="ECO:0000313" key="3">
    <source>
        <dbReference type="EMBL" id="KAK7750071.1"/>
    </source>
</evidence>
<dbReference type="PANTHER" id="PTHR12286">
    <property type="entry name" value="SACCHAROPINE DEHYDROGENASE-LIKE OXIDOREDUCTASE"/>
    <property type="match status" value="1"/>
</dbReference>
<dbReference type="Pfam" id="PF03435">
    <property type="entry name" value="Sacchrp_dh_NADP"/>
    <property type="match status" value="1"/>
</dbReference>
<organism evidence="3 4">
    <name type="scientific">Diatrype stigma</name>
    <dbReference type="NCBI Taxonomy" id="117547"/>
    <lineage>
        <taxon>Eukaryota</taxon>
        <taxon>Fungi</taxon>
        <taxon>Dikarya</taxon>
        <taxon>Ascomycota</taxon>
        <taxon>Pezizomycotina</taxon>
        <taxon>Sordariomycetes</taxon>
        <taxon>Xylariomycetidae</taxon>
        <taxon>Xylariales</taxon>
        <taxon>Diatrypaceae</taxon>
        <taxon>Diatrype</taxon>
    </lineage>
</organism>
<sequence length="354" mass="37674">MGDRGEPEIEVSSVQDAAQVAAVVKKSRVCISAVMYSEAGETVVQACAENGCDYVDCAAVPPLLKTWIKNYDQTARRNGVALIHGAGALALPMDVMVGAAARAIATRWGAKTRDVTFCLEELDTNLSSGTVRTILSQAALGPKVIQKAQEPSALSPINHTAGDVAKSGVYRDPVLGHLSNSSVSADQNRAFIYRSWGLLEGIDKGYGPNFTYNEYNRVNSTLAGVVLLLQFYAINFIIGLARFGPIRNYLLKHAPTPGAGPTDEIARSSKVGMELLAKPDITAPGKFVNMKFSWAGGHYPLTAMLMSQTAASLIYHRELEGGIKGGCLTPAILGNDLLERIGQAGAQVTTVFSD</sequence>
<proteinExistence type="inferred from homology"/>
<evidence type="ECO:0000313" key="4">
    <source>
        <dbReference type="Proteomes" id="UP001320420"/>
    </source>
</evidence>
<dbReference type="Proteomes" id="UP001320420">
    <property type="component" value="Unassembled WGS sequence"/>
</dbReference>
<name>A0AAN9ULS2_9PEZI</name>
<comment type="caution">
    <text evidence="3">The sequence shown here is derived from an EMBL/GenBank/DDBJ whole genome shotgun (WGS) entry which is preliminary data.</text>
</comment>
<dbReference type="Gene3D" id="3.40.50.720">
    <property type="entry name" value="NAD(P)-binding Rossmann-like Domain"/>
    <property type="match status" value="1"/>
</dbReference>
<dbReference type="EMBL" id="JAKJXP020000071">
    <property type="protein sequence ID" value="KAK7750071.1"/>
    <property type="molecule type" value="Genomic_DNA"/>
</dbReference>
<feature type="domain" description="Saccharopine dehydrogenase NADP binding" evidence="2">
    <location>
        <begin position="14"/>
        <end position="82"/>
    </location>
</feature>
<evidence type="ECO:0000259" key="2">
    <source>
        <dbReference type="Pfam" id="PF03435"/>
    </source>
</evidence>
<reference evidence="3 4" key="1">
    <citation type="submission" date="2024-02" db="EMBL/GenBank/DDBJ databases">
        <title>De novo assembly and annotation of 12 fungi associated with fruit tree decline syndrome in Ontario, Canada.</title>
        <authorList>
            <person name="Sulman M."/>
            <person name="Ellouze W."/>
            <person name="Ilyukhin E."/>
        </authorList>
    </citation>
    <scope>NUCLEOTIDE SEQUENCE [LARGE SCALE GENOMIC DNA]</scope>
    <source>
        <strain evidence="3 4">M11/M66-122</strain>
    </source>
</reference>